<evidence type="ECO:0000256" key="4">
    <source>
        <dbReference type="ARBA" id="ARBA00023002"/>
    </source>
</evidence>
<keyword evidence="2 7" id="KW-0285">Flavoprotein</keyword>
<comment type="cofactor">
    <cofactor evidence="1">
        <name>FMN</name>
        <dbReference type="ChEBI" id="CHEBI:58210"/>
    </cofactor>
</comment>
<evidence type="ECO:0000313" key="9">
    <source>
        <dbReference type="EMBL" id="MBB4615788.1"/>
    </source>
</evidence>
<dbReference type="FunFam" id="3.20.20.70:FF:000029">
    <property type="entry name" value="L-lactate dehydrogenase"/>
    <property type="match status" value="1"/>
</dbReference>
<feature type="domain" description="FMN hydroxy acid dehydrogenase" evidence="8">
    <location>
        <begin position="1"/>
        <end position="378"/>
    </location>
</feature>
<dbReference type="EC" id="1.1.2.3" evidence="9"/>
<evidence type="ECO:0000256" key="5">
    <source>
        <dbReference type="ARBA" id="ARBA00024042"/>
    </source>
</evidence>
<dbReference type="InterPro" id="IPR000262">
    <property type="entry name" value="FMN-dep_DH"/>
</dbReference>
<dbReference type="InterPro" id="IPR008259">
    <property type="entry name" value="FMN_hydac_DH_AS"/>
</dbReference>
<feature type="binding site" evidence="7">
    <location>
        <position position="277"/>
    </location>
    <ligand>
        <name>glyoxylate</name>
        <dbReference type="ChEBI" id="CHEBI:36655"/>
    </ligand>
</feature>
<name>A0A7W7AEZ8_9SPHN</name>
<feature type="binding site" evidence="7">
    <location>
        <position position="107"/>
    </location>
    <ligand>
        <name>FMN</name>
        <dbReference type="ChEBI" id="CHEBI:58210"/>
    </ligand>
</feature>
<dbReference type="CDD" id="cd02809">
    <property type="entry name" value="alpha_hydroxyacid_oxid_FMN"/>
    <property type="match status" value="1"/>
</dbReference>
<dbReference type="InterPro" id="IPR037396">
    <property type="entry name" value="FMN_HAD"/>
</dbReference>
<keyword evidence="10" id="KW-1185">Reference proteome</keyword>
<dbReference type="InterPro" id="IPR013785">
    <property type="entry name" value="Aldolase_TIM"/>
</dbReference>
<feature type="binding site" evidence="7">
    <location>
        <begin position="331"/>
        <end position="332"/>
    </location>
    <ligand>
        <name>FMN</name>
        <dbReference type="ChEBI" id="CHEBI:58210"/>
    </ligand>
</feature>
<dbReference type="Proteomes" id="UP000538566">
    <property type="component" value="Unassembled WGS sequence"/>
</dbReference>
<gene>
    <name evidence="9" type="ORF">GGR37_004092</name>
</gene>
<feature type="binding site" evidence="7">
    <location>
        <begin position="78"/>
        <end position="80"/>
    </location>
    <ligand>
        <name>FMN</name>
        <dbReference type="ChEBI" id="CHEBI:58210"/>
    </ligand>
</feature>
<feature type="binding site" evidence="7">
    <location>
        <position position="275"/>
    </location>
    <ligand>
        <name>FMN</name>
        <dbReference type="ChEBI" id="CHEBI:58210"/>
    </ligand>
</feature>
<feature type="binding site" evidence="7">
    <location>
        <position position="156"/>
    </location>
    <ligand>
        <name>FMN</name>
        <dbReference type="ChEBI" id="CHEBI:58210"/>
    </ligand>
</feature>
<feature type="binding site" evidence="7">
    <location>
        <position position="165"/>
    </location>
    <ligand>
        <name>glyoxylate</name>
        <dbReference type="ChEBI" id="CHEBI:36655"/>
    </ligand>
</feature>
<proteinExistence type="inferred from homology"/>
<keyword evidence="3 7" id="KW-0288">FMN</keyword>
<evidence type="ECO:0000256" key="7">
    <source>
        <dbReference type="PIRSR" id="PIRSR000138-2"/>
    </source>
</evidence>
<evidence type="ECO:0000256" key="2">
    <source>
        <dbReference type="ARBA" id="ARBA00022630"/>
    </source>
</evidence>
<feature type="active site" description="Proton acceptor" evidence="6">
    <location>
        <position position="277"/>
    </location>
</feature>
<dbReference type="GO" id="GO:0004460">
    <property type="term" value="F:L-lactate dehydrogenase (cytochrome) activity"/>
    <property type="evidence" value="ECO:0007669"/>
    <property type="project" value="UniProtKB-EC"/>
</dbReference>
<comment type="caution">
    <text evidence="9">The sequence shown here is derived from an EMBL/GenBank/DDBJ whole genome shotgun (WGS) entry which is preliminary data.</text>
</comment>
<dbReference type="Gene3D" id="3.20.20.70">
    <property type="entry name" value="Aldolase class I"/>
    <property type="match status" value="1"/>
</dbReference>
<dbReference type="SUPFAM" id="SSF51395">
    <property type="entry name" value="FMN-linked oxidoreductases"/>
    <property type="match status" value="1"/>
</dbReference>
<dbReference type="OrthoDB" id="9770452at2"/>
<dbReference type="GO" id="GO:0010181">
    <property type="term" value="F:FMN binding"/>
    <property type="evidence" value="ECO:0007669"/>
    <property type="project" value="InterPro"/>
</dbReference>
<dbReference type="PIRSF" id="PIRSF000138">
    <property type="entry name" value="Al-hdrx_acd_dh"/>
    <property type="match status" value="1"/>
</dbReference>
<feature type="binding site" evidence="7">
    <location>
        <position position="25"/>
    </location>
    <ligand>
        <name>glyoxylate</name>
        <dbReference type="ChEBI" id="CHEBI:36655"/>
    </ligand>
</feature>
<protein>
    <submittedName>
        <fullName evidence="9">L-lactate dehydrogenase (Cytochrome)</fullName>
        <ecNumber evidence="9">1.1.2.3</ecNumber>
    </submittedName>
</protein>
<dbReference type="Pfam" id="PF01070">
    <property type="entry name" value="FMN_dh"/>
    <property type="match status" value="1"/>
</dbReference>
<dbReference type="PROSITE" id="PS51349">
    <property type="entry name" value="FMN_HYDROXY_ACID_DH_2"/>
    <property type="match status" value="1"/>
</dbReference>
<dbReference type="PROSITE" id="PS00557">
    <property type="entry name" value="FMN_HYDROXY_ACID_DH_1"/>
    <property type="match status" value="1"/>
</dbReference>
<organism evidence="9 10">
    <name type="scientific">Novosphingobium taihuense</name>
    <dbReference type="NCBI Taxonomy" id="260085"/>
    <lineage>
        <taxon>Bacteria</taxon>
        <taxon>Pseudomonadati</taxon>
        <taxon>Pseudomonadota</taxon>
        <taxon>Alphaproteobacteria</taxon>
        <taxon>Sphingomonadales</taxon>
        <taxon>Sphingomonadaceae</taxon>
        <taxon>Novosphingobium</taxon>
    </lineage>
</organism>
<reference evidence="9 10" key="1">
    <citation type="submission" date="2020-08" db="EMBL/GenBank/DDBJ databases">
        <title>Genomic Encyclopedia of Type Strains, Phase IV (KMG-IV): sequencing the most valuable type-strain genomes for metagenomic binning, comparative biology and taxonomic classification.</title>
        <authorList>
            <person name="Goeker M."/>
        </authorList>
    </citation>
    <scope>NUCLEOTIDE SEQUENCE [LARGE SCALE GENOMIC DNA]</scope>
    <source>
        <strain evidence="9 10">DSM 17507</strain>
    </source>
</reference>
<dbReference type="PANTHER" id="PTHR10578">
    <property type="entry name" value="S -2-HYDROXY-ACID OXIDASE-RELATED"/>
    <property type="match status" value="1"/>
</dbReference>
<evidence type="ECO:0000256" key="6">
    <source>
        <dbReference type="PIRSR" id="PIRSR000138-1"/>
    </source>
</evidence>
<feature type="binding site" evidence="7">
    <location>
        <position position="253"/>
    </location>
    <ligand>
        <name>FMN</name>
        <dbReference type="ChEBI" id="CHEBI:58210"/>
    </ligand>
</feature>
<comment type="similarity">
    <text evidence="5">Belongs to the FMN-dependent alpha-hydroxy acid dehydrogenase family.</text>
</comment>
<dbReference type="EMBL" id="JACHOA010000013">
    <property type="protein sequence ID" value="MBB4615788.1"/>
    <property type="molecule type" value="Genomic_DNA"/>
</dbReference>
<feature type="binding site" evidence="7">
    <location>
        <begin position="308"/>
        <end position="312"/>
    </location>
    <ligand>
        <name>FMN</name>
        <dbReference type="ChEBI" id="CHEBI:58210"/>
    </ligand>
</feature>
<evidence type="ECO:0000256" key="3">
    <source>
        <dbReference type="ARBA" id="ARBA00022643"/>
    </source>
</evidence>
<feature type="binding site" evidence="7">
    <location>
        <position position="280"/>
    </location>
    <ligand>
        <name>glyoxylate</name>
        <dbReference type="ChEBI" id="CHEBI:36655"/>
    </ligand>
</feature>
<feature type="binding site" evidence="7">
    <location>
        <position position="128"/>
    </location>
    <ligand>
        <name>FMN</name>
        <dbReference type="ChEBI" id="CHEBI:58210"/>
    </ligand>
</feature>
<dbReference type="RefSeq" id="WP_144908073.1">
    <property type="nucleotide sequence ID" value="NZ_JACHOA010000013.1"/>
</dbReference>
<feature type="binding site" evidence="7">
    <location>
        <position position="130"/>
    </location>
    <ligand>
        <name>FMN</name>
        <dbReference type="ChEBI" id="CHEBI:58210"/>
    </ligand>
</feature>
<sequence length="378" mass="41164">MARPGNTEEFREVARRRLPQPLFDYIDGGADDERTLKRNSAVFEKRSLVPHGLVDVSRINCGASILGQQLSMPLILSPTGMSRLFHSGKELAVARAAADAGLLYGLSTMATTSIEDVAAASNGSRMFQIYIFKDRGLTNELVDRCAAAGYHALCLTIDTPLAGNRERDRRSGMTIPPRFDLRSLVSYALHPRWLLDFLKNPDFRLANVVHRVDALASGPTGLIEYVNAQFDPSVTWEDAKLLVRQWKGPFVIKGVLDADDAIRARDIGATAVMISNHGGRQLDGVLAPLETLPEIREAVGDTIELIVDGGVRRGSDIVKAICLGADACSIGRPYLYALAADGENGVRGLLEILRSEFARTLALMGKESVHMLNRGSIV</sequence>
<accession>A0A7W7AEZ8</accession>
<evidence type="ECO:0000256" key="1">
    <source>
        <dbReference type="ARBA" id="ARBA00001917"/>
    </source>
</evidence>
<dbReference type="InterPro" id="IPR012133">
    <property type="entry name" value="Alpha-hydoxy_acid_DH_FMN"/>
</dbReference>
<dbReference type="AlphaFoldDB" id="A0A7W7AEZ8"/>
<evidence type="ECO:0000259" key="8">
    <source>
        <dbReference type="PROSITE" id="PS51349"/>
    </source>
</evidence>
<keyword evidence="4 9" id="KW-0560">Oxidoreductase</keyword>
<dbReference type="PANTHER" id="PTHR10578:SF107">
    <property type="entry name" value="2-HYDROXYACID OXIDASE 1"/>
    <property type="match status" value="1"/>
</dbReference>
<evidence type="ECO:0000313" key="10">
    <source>
        <dbReference type="Proteomes" id="UP000538566"/>
    </source>
</evidence>